<reference evidence="2" key="1">
    <citation type="submission" date="2020-06" db="EMBL/GenBank/DDBJ databases">
        <authorList>
            <person name="Dong N."/>
        </authorList>
    </citation>
    <scope>NUCLEOTIDE SEQUENCE</scope>
    <source>
        <strain evidence="2">R1692</strain>
    </source>
</reference>
<keyword evidence="1" id="KW-0812">Transmembrane</keyword>
<proteinExistence type="predicted"/>
<dbReference type="RefSeq" id="WP_286652309.1">
    <property type="nucleotide sequence ID" value="NZ_JACAGK010000074.1"/>
</dbReference>
<dbReference type="EMBL" id="JACAGK010000074">
    <property type="protein sequence ID" value="MDM1050155.1"/>
    <property type="molecule type" value="Genomic_DNA"/>
</dbReference>
<gene>
    <name evidence="2" type="ORF">HX018_18110</name>
</gene>
<name>A0ABT7NSC7_9SPHI</name>
<organism evidence="2 3">
    <name type="scientific">Sphingobacterium hotanense</name>
    <dbReference type="NCBI Taxonomy" id="649196"/>
    <lineage>
        <taxon>Bacteria</taxon>
        <taxon>Pseudomonadati</taxon>
        <taxon>Bacteroidota</taxon>
        <taxon>Sphingobacteriia</taxon>
        <taxon>Sphingobacteriales</taxon>
        <taxon>Sphingobacteriaceae</taxon>
        <taxon>Sphingobacterium</taxon>
    </lineage>
</organism>
<reference evidence="2" key="2">
    <citation type="journal article" date="2022" name="Sci. Total Environ.">
        <title>Prevalence, transmission, and molecular epidemiology of tet(X)-positive bacteria among humans, animals, and environmental niches in China: An epidemiological, and genomic-based study.</title>
        <authorList>
            <person name="Dong N."/>
            <person name="Zeng Y."/>
            <person name="Cai C."/>
            <person name="Sun C."/>
            <person name="Lu J."/>
            <person name="Liu C."/>
            <person name="Zhou H."/>
            <person name="Sun Q."/>
            <person name="Shu L."/>
            <person name="Wang H."/>
            <person name="Wang Y."/>
            <person name="Wang S."/>
            <person name="Wu C."/>
            <person name="Chan E.W."/>
            <person name="Chen G."/>
            <person name="Shen Z."/>
            <person name="Chen S."/>
            <person name="Zhang R."/>
        </authorList>
    </citation>
    <scope>NUCLEOTIDE SEQUENCE</scope>
    <source>
        <strain evidence="2">R1692</strain>
    </source>
</reference>
<evidence type="ECO:0000313" key="2">
    <source>
        <dbReference type="EMBL" id="MDM1050155.1"/>
    </source>
</evidence>
<accession>A0ABT7NSC7</accession>
<feature type="transmembrane region" description="Helical" evidence="1">
    <location>
        <begin position="129"/>
        <end position="151"/>
    </location>
</feature>
<protein>
    <submittedName>
        <fullName evidence="2">Uncharacterized protein</fullName>
    </submittedName>
</protein>
<sequence>MEENKLEQTILNVENTIDALQRELISIVPAINGSLDRNEGFKTEVATEIQRLIQVIDAREKSLVDFVKTLAPYILTIKQYQEFTPIIRNAIDEAIAKMVKAEQSLLKSTEMIPKETLVKTKHSIDYKSLSIVAVLTILSCIALFSLGQVWLMKNQLDESKSYEMRYRMIGLELPQVANSVDSLYERDSEKFNAKVVKREEEQRLKWSIRQKQKELNELESQ</sequence>
<evidence type="ECO:0000313" key="3">
    <source>
        <dbReference type="Proteomes" id="UP001170954"/>
    </source>
</evidence>
<keyword evidence="3" id="KW-1185">Reference proteome</keyword>
<keyword evidence="1" id="KW-1133">Transmembrane helix</keyword>
<comment type="caution">
    <text evidence="2">The sequence shown here is derived from an EMBL/GenBank/DDBJ whole genome shotgun (WGS) entry which is preliminary data.</text>
</comment>
<keyword evidence="1" id="KW-0472">Membrane</keyword>
<dbReference type="Proteomes" id="UP001170954">
    <property type="component" value="Unassembled WGS sequence"/>
</dbReference>
<evidence type="ECO:0000256" key="1">
    <source>
        <dbReference type="SAM" id="Phobius"/>
    </source>
</evidence>